<dbReference type="InterPro" id="IPR024080">
    <property type="entry name" value="Neurolysin/TOP_N"/>
</dbReference>
<dbReference type="Gene3D" id="1.20.1050.40">
    <property type="entry name" value="Endopeptidase. Chain P, domain 1"/>
    <property type="match status" value="1"/>
</dbReference>
<evidence type="ECO:0000256" key="2">
    <source>
        <dbReference type="ARBA" id="ARBA00022670"/>
    </source>
</evidence>
<organism evidence="9 10">
    <name type="scientific">Tetraparma gracilis</name>
    <dbReference type="NCBI Taxonomy" id="2962635"/>
    <lineage>
        <taxon>Eukaryota</taxon>
        <taxon>Sar</taxon>
        <taxon>Stramenopiles</taxon>
        <taxon>Ochrophyta</taxon>
        <taxon>Bolidophyceae</taxon>
        <taxon>Parmales</taxon>
        <taxon>Triparmaceae</taxon>
        <taxon>Tetraparma</taxon>
    </lineage>
</organism>
<name>A0ABQ6MY69_9STRA</name>
<feature type="domain" description="Peptidase M3A/M3B catalytic" evidence="8">
    <location>
        <begin position="255"/>
        <end position="708"/>
    </location>
</feature>
<dbReference type="InterPro" id="IPR024077">
    <property type="entry name" value="Neurolysin/TOP_dom2"/>
</dbReference>
<sequence length="712" mass="78443">MSTAAAVCPCCDERAQKLAAFTFLPASLRPDACERCVLPARPELSDDLPPFAWPRTAAEVEAGIAQVEAQYQAHVNTILAIPEAEITFDNTIFPMMCPPHFKTNPLVCQSKHLQHCSTDAVVREAADKATGVFAKLKAASKTNPELYKKAKLFTTLPEYATLSVYNKHFADAIVASFEASGLGLSAEDQALLQSLKDQDTACCAAYKKTLGEDKTVLTFSPEELAGCTNDFVEGHKKEHGKCEIKLNYPDIIPIMDSCSVEATRQALSKAREVDAYPGNLELVAEGIALRKQIAALLGRSSWAAHCTATRMSGSPENIKSFIDPLLEKCREGCQKDIEVLAEFKKEGAGGDLPGSTEGGGGSVEIHAHDTAYYSNLRMKRDYGVDSEAIRQYFPLDHVVKVTLEIYQELLSLVFVEIKDFDTWHPDVRLFRVNDEASGEKMGFFYIDLHPREGKYGHAAIFHLLKRNKDQVPVDCMLCNLPAPSADGSPALLFHDDVVTFFHEFGHIMHGLCAEGDGNATTYAKCPRDFVEAPSQMLENWCWTSVALKRLSCHKDTNETLPDDLLEAMIKAKNVGVGLQMARQIYLGQLDLAIHGDDVPADASGLQALVDEMRPRITLLKNPEGANMLRNFGHLMNQYSAAYYGYLWAEVLSADMWKTVFEADPFNKDAGMRYRKQVLAVGGVGKISEHLAGFLGREPSQDAFLESRGLVEA</sequence>
<evidence type="ECO:0000259" key="8">
    <source>
        <dbReference type="Pfam" id="PF01432"/>
    </source>
</evidence>
<dbReference type="PANTHER" id="PTHR11804:SF84">
    <property type="entry name" value="SACCHAROLYSIN"/>
    <property type="match status" value="1"/>
</dbReference>
<evidence type="ECO:0000313" key="10">
    <source>
        <dbReference type="Proteomes" id="UP001165060"/>
    </source>
</evidence>
<dbReference type="Pfam" id="PF01432">
    <property type="entry name" value="Peptidase_M3"/>
    <property type="match status" value="1"/>
</dbReference>
<evidence type="ECO:0000256" key="3">
    <source>
        <dbReference type="ARBA" id="ARBA00022723"/>
    </source>
</evidence>
<keyword evidence="6 7" id="KW-0482">Metalloprotease</keyword>
<gene>
    <name evidence="9" type="ORF">TeGR_g10541</name>
</gene>
<comment type="similarity">
    <text evidence="1 7">Belongs to the peptidase M3 family.</text>
</comment>
<dbReference type="Proteomes" id="UP001165060">
    <property type="component" value="Unassembled WGS sequence"/>
</dbReference>
<dbReference type="CDD" id="cd06455">
    <property type="entry name" value="M3A_TOP"/>
    <property type="match status" value="1"/>
</dbReference>
<keyword evidence="10" id="KW-1185">Reference proteome</keyword>
<dbReference type="SUPFAM" id="SSF55486">
    <property type="entry name" value="Metalloproteases ('zincins'), catalytic domain"/>
    <property type="match status" value="1"/>
</dbReference>
<keyword evidence="2 7" id="KW-0645">Protease</keyword>
<dbReference type="Gene3D" id="1.10.1370.10">
    <property type="entry name" value="Neurolysin, domain 3"/>
    <property type="match status" value="1"/>
</dbReference>
<protein>
    <recommendedName>
        <fullName evidence="8">Peptidase M3A/M3B catalytic domain-containing protein</fullName>
    </recommendedName>
</protein>
<dbReference type="InterPro" id="IPR001567">
    <property type="entry name" value="Pept_M3A_M3B_dom"/>
</dbReference>
<keyword evidence="5 7" id="KW-0862">Zinc</keyword>
<keyword evidence="3 7" id="KW-0479">Metal-binding</keyword>
<reference evidence="9 10" key="1">
    <citation type="journal article" date="2023" name="Commun. Biol.">
        <title>Genome analysis of Parmales, the sister group of diatoms, reveals the evolutionary specialization of diatoms from phago-mixotrophs to photoautotrophs.</title>
        <authorList>
            <person name="Ban H."/>
            <person name="Sato S."/>
            <person name="Yoshikawa S."/>
            <person name="Yamada K."/>
            <person name="Nakamura Y."/>
            <person name="Ichinomiya M."/>
            <person name="Sato N."/>
            <person name="Blanc-Mathieu R."/>
            <person name="Endo H."/>
            <person name="Kuwata A."/>
            <person name="Ogata H."/>
        </authorList>
    </citation>
    <scope>NUCLEOTIDE SEQUENCE [LARGE SCALE GENOMIC DNA]</scope>
</reference>
<evidence type="ECO:0000256" key="5">
    <source>
        <dbReference type="ARBA" id="ARBA00022833"/>
    </source>
</evidence>
<evidence type="ECO:0000256" key="1">
    <source>
        <dbReference type="ARBA" id="ARBA00006040"/>
    </source>
</evidence>
<comment type="cofactor">
    <cofactor evidence="7">
        <name>Zn(2+)</name>
        <dbReference type="ChEBI" id="CHEBI:29105"/>
    </cofactor>
    <text evidence="7">Binds 1 zinc ion.</text>
</comment>
<dbReference type="EMBL" id="BRYB01000717">
    <property type="protein sequence ID" value="GMI36065.1"/>
    <property type="molecule type" value="Genomic_DNA"/>
</dbReference>
<evidence type="ECO:0000256" key="7">
    <source>
        <dbReference type="RuleBase" id="RU003435"/>
    </source>
</evidence>
<dbReference type="InterPro" id="IPR045090">
    <property type="entry name" value="Pept_M3A_M3B"/>
</dbReference>
<evidence type="ECO:0000256" key="4">
    <source>
        <dbReference type="ARBA" id="ARBA00022801"/>
    </source>
</evidence>
<proteinExistence type="inferred from homology"/>
<evidence type="ECO:0000256" key="6">
    <source>
        <dbReference type="ARBA" id="ARBA00023049"/>
    </source>
</evidence>
<evidence type="ECO:0000313" key="9">
    <source>
        <dbReference type="EMBL" id="GMI36065.1"/>
    </source>
</evidence>
<keyword evidence="4 7" id="KW-0378">Hydrolase</keyword>
<dbReference type="Gene3D" id="3.40.390.10">
    <property type="entry name" value="Collagenase (Catalytic Domain)"/>
    <property type="match status" value="1"/>
</dbReference>
<dbReference type="PANTHER" id="PTHR11804">
    <property type="entry name" value="PROTEASE M3 THIMET OLIGOPEPTIDASE-RELATED"/>
    <property type="match status" value="1"/>
</dbReference>
<accession>A0ABQ6MY69</accession>
<dbReference type="InterPro" id="IPR024079">
    <property type="entry name" value="MetalloPept_cat_dom_sf"/>
</dbReference>
<comment type="caution">
    <text evidence="9">The sequence shown here is derived from an EMBL/GenBank/DDBJ whole genome shotgun (WGS) entry which is preliminary data.</text>
</comment>